<sequence>MERDKRHLQILSKLQIIYGIFNLFVSVYFYEVITELVADYRKKLEESNPEVQVALLIGFGVVLCLIGVVILFCIILTGQSLARYENYQYCLIVATLECLIIPFGTFLGIATILVLRRKSVRELFSKVQEEAEKSSVS</sequence>
<keyword evidence="1" id="KW-1133">Transmembrane helix</keyword>
<dbReference type="Proteomes" id="UP000317171">
    <property type="component" value="Chromosome"/>
</dbReference>
<dbReference type="OrthoDB" id="281928at2"/>
<keyword evidence="1" id="KW-0812">Transmembrane</keyword>
<reference evidence="2 3" key="1">
    <citation type="submission" date="2019-02" db="EMBL/GenBank/DDBJ databases">
        <title>Deep-cultivation of Planctomycetes and their phenomic and genomic characterization uncovers novel biology.</title>
        <authorList>
            <person name="Wiegand S."/>
            <person name="Jogler M."/>
            <person name="Boedeker C."/>
            <person name="Pinto D."/>
            <person name="Vollmers J."/>
            <person name="Rivas-Marin E."/>
            <person name="Kohn T."/>
            <person name="Peeters S.H."/>
            <person name="Heuer A."/>
            <person name="Rast P."/>
            <person name="Oberbeckmann S."/>
            <person name="Bunk B."/>
            <person name="Jeske O."/>
            <person name="Meyerdierks A."/>
            <person name="Storesund J.E."/>
            <person name="Kallscheuer N."/>
            <person name="Luecker S."/>
            <person name="Lage O.M."/>
            <person name="Pohl T."/>
            <person name="Merkel B.J."/>
            <person name="Hornburger P."/>
            <person name="Mueller R.-W."/>
            <person name="Bruemmer F."/>
            <person name="Labrenz M."/>
            <person name="Spormann A.M."/>
            <person name="Op den Camp H."/>
            <person name="Overmann J."/>
            <person name="Amann R."/>
            <person name="Jetten M.S.M."/>
            <person name="Mascher T."/>
            <person name="Medema M.H."/>
            <person name="Devos D.P."/>
            <person name="Kaster A.-K."/>
            <person name="Ovreas L."/>
            <person name="Rohde M."/>
            <person name="Galperin M.Y."/>
            <person name="Jogler C."/>
        </authorList>
    </citation>
    <scope>NUCLEOTIDE SEQUENCE [LARGE SCALE GENOMIC DNA]</scope>
    <source>
        <strain evidence="2 3">Pan241w</strain>
    </source>
</reference>
<organism evidence="2 3">
    <name type="scientific">Gimesia alba</name>
    <dbReference type="NCBI Taxonomy" id="2527973"/>
    <lineage>
        <taxon>Bacteria</taxon>
        <taxon>Pseudomonadati</taxon>
        <taxon>Planctomycetota</taxon>
        <taxon>Planctomycetia</taxon>
        <taxon>Planctomycetales</taxon>
        <taxon>Planctomycetaceae</taxon>
        <taxon>Gimesia</taxon>
    </lineage>
</organism>
<gene>
    <name evidence="2" type="ORF">Pan241w_07000</name>
</gene>
<dbReference type="KEGG" id="gaz:Pan241w_07000"/>
<keyword evidence="3" id="KW-1185">Reference proteome</keyword>
<dbReference type="AlphaFoldDB" id="A0A517R9S6"/>
<name>A0A517R9S6_9PLAN</name>
<dbReference type="EMBL" id="CP036269">
    <property type="protein sequence ID" value="QDT40642.1"/>
    <property type="molecule type" value="Genomic_DNA"/>
</dbReference>
<proteinExistence type="predicted"/>
<keyword evidence="1" id="KW-0472">Membrane</keyword>
<accession>A0A517R9S6</accession>
<dbReference type="RefSeq" id="WP_145210938.1">
    <property type="nucleotide sequence ID" value="NZ_CP036269.1"/>
</dbReference>
<evidence type="ECO:0000256" key="1">
    <source>
        <dbReference type="SAM" id="Phobius"/>
    </source>
</evidence>
<protein>
    <submittedName>
        <fullName evidence="2">Uncharacterized protein</fullName>
    </submittedName>
</protein>
<evidence type="ECO:0000313" key="2">
    <source>
        <dbReference type="EMBL" id="QDT40642.1"/>
    </source>
</evidence>
<feature type="transmembrane region" description="Helical" evidence="1">
    <location>
        <begin position="12"/>
        <end position="33"/>
    </location>
</feature>
<evidence type="ECO:0000313" key="3">
    <source>
        <dbReference type="Proteomes" id="UP000317171"/>
    </source>
</evidence>
<feature type="transmembrane region" description="Helical" evidence="1">
    <location>
        <begin position="89"/>
        <end position="115"/>
    </location>
</feature>
<feature type="transmembrane region" description="Helical" evidence="1">
    <location>
        <begin position="53"/>
        <end position="77"/>
    </location>
</feature>